<dbReference type="PROSITE" id="PS50043">
    <property type="entry name" value="HTH_LUXR_2"/>
    <property type="match status" value="1"/>
</dbReference>
<dbReference type="PRINTS" id="PR00038">
    <property type="entry name" value="HTHLUXR"/>
</dbReference>
<keyword evidence="2" id="KW-0067">ATP-binding</keyword>
<feature type="domain" description="HTH luxR-type" evidence="3">
    <location>
        <begin position="890"/>
        <end position="955"/>
    </location>
</feature>
<sequence length="966" mass="100906">MRRDTATTRTIFGRGAELRLLSQAVAEVGRGRARTVEVIGDPGVGKSRLLLELQRDTAASRMVVLSARAVEADRATPFALFANAFDAHLAEAAEPRRAQLLAHPALAGLHRAGAAGAPPPAPEARRELHRAVRDLLAELSGPHGLVVLLDDVHWADRESAELLVHLVRHPPVGRVLVAMAHRPRQSVPWLGAPLSSAAKLSPHLVLALQPLDRDAADELLATTAPELDVAERAAVHRAGGGNPYYLEVLAHSRRADGTEVDGPCLRLTAVLRAELAGLHPTVRAAAGAAAVLGEPFETCLVAEVAELTPGAVLAAMDELAGRDLVRQLGTSSRFAFRHPVVRHVAYRAIGPGERIAAHTRAAAVLRGRGASALAVAPHLERTAGAGDTAAVELLAEAAGAALTRDPASAAQWLQTALRLLPDRPAARGRRRELLLALAEAQARAGRLVDSETAHSHAMELLDPRDWPGRARLVVARAMATRLLGRHIQTVTATSDALAGAEAGAAGAEQVALVVERTVNAVLAGSHQVDPEVDRAEAAARAAAHLDDRGLHLRALAAAALARLGVDDHEAGRALAAEACELTDRLTDDDLLRHVDGVLWLSWCLVHVDDGADAVRHLEYVVALAKARGRAVDLPRLLSALSTATLHLGAVTTAAQWAAEAVEAAAVLPAPQLRATALFARCRAEAARGAAAAAVTAGQAATAVTGRARTAWWPMTWLGLAEARLAGGDHVGALAAAGTVFADDRCPTTMITELFPPARAEAGELMVRVELAAGRTARAGEWVTALDGLGLHWAPFAECARAQLVAARDPGAAAALAARADAGFTARGRRLLAGRARLVGACGLLAAGRRTAEGELFRAEQLLRECGADGLVRQAIAEQRKVDSSGGQPQAEGGLDALTARERQVATLVSSGHTNRQIAQRLGVSDKTVEAHLTRIFAKFGVGSRAAVASVVARCRPVAGGALAHRA</sequence>
<dbReference type="GO" id="GO:0005524">
    <property type="term" value="F:ATP binding"/>
    <property type="evidence" value="ECO:0007669"/>
    <property type="project" value="UniProtKB-KW"/>
</dbReference>
<dbReference type="GO" id="GO:0003677">
    <property type="term" value="F:DNA binding"/>
    <property type="evidence" value="ECO:0007669"/>
    <property type="project" value="InterPro"/>
</dbReference>
<dbReference type="InterPro" id="IPR000792">
    <property type="entry name" value="Tscrpt_reg_LuxR_C"/>
</dbReference>
<protein>
    <recommendedName>
        <fullName evidence="3">HTH luxR-type domain-containing protein</fullName>
    </recommendedName>
</protein>
<dbReference type="OrthoDB" id="3656034at2"/>
<name>A0A1Q9LIP8_9PSEU</name>
<evidence type="ECO:0000313" key="5">
    <source>
        <dbReference type="Proteomes" id="UP000186040"/>
    </source>
</evidence>
<evidence type="ECO:0000256" key="1">
    <source>
        <dbReference type="ARBA" id="ARBA00022741"/>
    </source>
</evidence>
<dbReference type="EMBL" id="MKQR01000018">
    <property type="protein sequence ID" value="OLR91896.1"/>
    <property type="molecule type" value="Genomic_DNA"/>
</dbReference>
<dbReference type="PANTHER" id="PTHR16305:SF35">
    <property type="entry name" value="TRANSCRIPTIONAL ACTIVATOR DOMAIN"/>
    <property type="match status" value="1"/>
</dbReference>
<dbReference type="SUPFAM" id="SSF46894">
    <property type="entry name" value="C-terminal effector domain of the bipartite response regulators"/>
    <property type="match status" value="1"/>
</dbReference>
<evidence type="ECO:0000313" key="4">
    <source>
        <dbReference type="EMBL" id="OLR91896.1"/>
    </source>
</evidence>
<dbReference type="PANTHER" id="PTHR16305">
    <property type="entry name" value="TESTICULAR SOLUBLE ADENYLYL CYCLASE"/>
    <property type="match status" value="1"/>
</dbReference>
<dbReference type="AlphaFoldDB" id="A0A1Q9LIP8"/>
<dbReference type="Gene3D" id="1.10.10.10">
    <property type="entry name" value="Winged helix-like DNA-binding domain superfamily/Winged helix DNA-binding domain"/>
    <property type="match status" value="1"/>
</dbReference>
<reference evidence="4 5" key="1">
    <citation type="submission" date="2016-10" db="EMBL/GenBank/DDBJ databases">
        <title>The Draft Genome Sequence of Actinokineospora bangkokensis 44EHWT reveals the biosynthetic pathway of antifungal compounds Thailandins with unusual extender unit butylmalonyl-CoA.</title>
        <authorList>
            <person name="Greule A."/>
            <person name="Intra B."/>
            <person name="Flemming S."/>
            <person name="Rommel M.G."/>
            <person name="Panbangred W."/>
            <person name="Bechthold A."/>
        </authorList>
    </citation>
    <scope>NUCLEOTIDE SEQUENCE [LARGE SCALE GENOMIC DNA]</scope>
    <source>
        <strain evidence="4 5">44EHW</strain>
    </source>
</reference>
<gene>
    <name evidence="4" type="ORF">BJP25_23995</name>
</gene>
<keyword evidence="1" id="KW-0547">Nucleotide-binding</keyword>
<dbReference type="CDD" id="cd06170">
    <property type="entry name" value="LuxR_C_like"/>
    <property type="match status" value="1"/>
</dbReference>
<dbReference type="SUPFAM" id="SSF52540">
    <property type="entry name" value="P-loop containing nucleoside triphosphate hydrolases"/>
    <property type="match status" value="1"/>
</dbReference>
<dbReference type="InterPro" id="IPR041664">
    <property type="entry name" value="AAA_16"/>
</dbReference>
<dbReference type="GO" id="GO:0006355">
    <property type="term" value="P:regulation of DNA-templated transcription"/>
    <property type="evidence" value="ECO:0007669"/>
    <property type="project" value="InterPro"/>
</dbReference>
<dbReference type="InterPro" id="IPR036388">
    <property type="entry name" value="WH-like_DNA-bd_sf"/>
</dbReference>
<proteinExistence type="predicted"/>
<dbReference type="Pfam" id="PF00196">
    <property type="entry name" value="GerE"/>
    <property type="match status" value="1"/>
</dbReference>
<dbReference type="PROSITE" id="PS00622">
    <property type="entry name" value="HTH_LUXR_1"/>
    <property type="match status" value="1"/>
</dbReference>
<comment type="caution">
    <text evidence="4">The sequence shown here is derived from an EMBL/GenBank/DDBJ whole genome shotgun (WGS) entry which is preliminary data.</text>
</comment>
<accession>A0A1Q9LIP8</accession>
<dbReference type="GO" id="GO:0005737">
    <property type="term" value="C:cytoplasm"/>
    <property type="evidence" value="ECO:0007669"/>
    <property type="project" value="TreeGrafter"/>
</dbReference>
<evidence type="ECO:0000259" key="3">
    <source>
        <dbReference type="PROSITE" id="PS50043"/>
    </source>
</evidence>
<dbReference type="Pfam" id="PF13191">
    <property type="entry name" value="AAA_16"/>
    <property type="match status" value="1"/>
</dbReference>
<dbReference type="GO" id="GO:0004016">
    <property type="term" value="F:adenylate cyclase activity"/>
    <property type="evidence" value="ECO:0007669"/>
    <property type="project" value="TreeGrafter"/>
</dbReference>
<dbReference type="InterPro" id="IPR016032">
    <property type="entry name" value="Sig_transdc_resp-reg_C-effctor"/>
</dbReference>
<dbReference type="STRING" id="1193682.BJP25_23995"/>
<evidence type="ECO:0000256" key="2">
    <source>
        <dbReference type="ARBA" id="ARBA00022840"/>
    </source>
</evidence>
<dbReference type="RefSeq" id="WP_075976301.1">
    <property type="nucleotide sequence ID" value="NZ_MKQR01000018.1"/>
</dbReference>
<dbReference type="Gene3D" id="3.40.50.300">
    <property type="entry name" value="P-loop containing nucleotide triphosphate hydrolases"/>
    <property type="match status" value="1"/>
</dbReference>
<organism evidence="4 5">
    <name type="scientific">Actinokineospora bangkokensis</name>
    <dbReference type="NCBI Taxonomy" id="1193682"/>
    <lineage>
        <taxon>Bacteria</taxon>
        <taxon>Bacillati</taxon>
        <taxon>Actinomycetota</taxon>
        <taxon>Actinomycetes</taxon>
        <taxon>Pseudonocardiales</taxon>
        <taxon>Pseudonocardiaceae</taxon>
        <taxon>Actinokineospora</taxon>
    </lineage>
</organism>
<dbReference type="Proteomes" id="UP000186040">
    <property type="component" value="Unassembled WGS sequence"/>
</dbReference>
<dbReference type="InterPro" id="IPR027417">
    <property type="entry name" value="P-loop_NTPase"/>
</dbReference>
<keyword evidence="5" id="KW-1185">Reference proteome</keyword>
<dbReference type="SMART" id="SM00421">
    <property type="entry name" value="HTH_LUXR"/>
    <property type="match status" value="1"/>
</dbReference>